<proteinExistence type="predicted"/>
<protein>
    <recommendedName>
        <fullName evidence="5">Type II restriction enzyme</fullName>
    </recommendedName>
</protein>
<dbReference type="AlphaFoldDB" id="A0A1M7QQG0"/>
<dbReference type="Pfam" id="PF26568">
    <property type="entry name" value="RE_BanI_C"/>
    <property type="match status" value="1"/>
</dbReference>
<sequence length="340" mass="39001">MINSNEERNFKTFLEEASWFWSPDLIGEQQEHTLAEEMLKISPLIQDTLENHQPQQLVPVLITLQDEQGNTIPRSLVLKNLMILLDVSAEILDRVALYCHHKNITQLNGPFGTYQFKRFGPNFTKALSNDNIYKLAISDDGFFEDVINLMLYAYESDEFSKYLTFKGFRLATLVGNIEALAEFYLSRSIENSSQIKQLRAVAYGNGLQNNLKNKIVDSMEGYGVEIAPGNRYLGEQQFDLVLVKRNESTNPEDWKWVVIETAFQETTNSVIERKSKQAVNGLYQSIEDSNHKLIYIIDGAGFVKRHKVTSTIFDTCHFASTANPAHFNKLVNFLVEYFRD</sequence>
<dbReference type="OrthoDB" id="2987485at2"/>
<accession>A0A1M7QQG0</accession>
<dbReference type="RefSeq" id="WP_073203065.1">
    <property type="nucleotide sequence ID" value="NZ_FRCZ01000008.1"/>
</dbReference>
<evidence type="ECO:0000259" key="1">
    <source>
        <dbReference type="Pfam" id="PF24447"/>
    </source>
</evidence>
<dbReference type="EMBL" id="FRCZ01000008">
    <property type="protein sequence ID" value="SHN33663.1"/>
    <property type="molecule type" value="Genomic_DNA"/>
</dbReference>
<feature type="domain" description="BanI/HgiCI C-terminal" evidence="2">
    <location>
        <begin position="178"/>
        <end position="337"/>
    </location>
</feature>
<reference evidence="3 4" key="1">
    <citation type="submission" date="2016-11" db="EMBL/GenBank/DDBJ databases">
        <authorList>
            <person name="Jaros S."/>
            <person name="Januszkiewicz K."/>
            <person name="Wedrychowicz H."/>
        </authorList>
    </citation>
    <scope>NUCLEOTIDE SEQUENCE [LARGE SCALE GENOMIC DNA]</scope>
    <source>
        <strain evidence="3 4">CGMCC 1.10681</strain>
    </source>
</reference>
<dbReference type="InterPro" id="IPR058973">
    <property type="entry name" value="RE_BanI/HgiCI_C"/>
</dbReference>
<organism evidence="3 4">
    <name type="scientific">Gracilibacillus kekensis</name>
    <dbReference type="NCBI Taxonomy" id="1027249"/>
    <lineage>
        <taxon>Bacteria</taxon>
        <taxon>Bacillati</taxon>
        <taxon>Bacillota</taxon>
        <taxon>Bacilli</taxon>
        <taxon>Bacillales</taxon>
        <taxon>Bacillaceae</taxon>
        <taxon>Gracilibacillus</taxon>
    </lineage>
</organism>
<dbReference type="STRING" id="1027249.SAMN05216179_3453"/>
<evidence type="ECO:0008006" key="5">
    <source>
        <dbReference type="Google" id="ProtNLM"/>
    </source>
</evidence>
<dbReference type="Pfam" id="PF24447">
    <property type="entry name" value="RE_BanI"/>
    <property type="match status" value="1"/>
</dbReference>
<evidence type="ECO:0000259" key="2">
    <source>
        <dbReference type="Pfam" id="PF26568"/>
    </source>
</evidence>
<evidence type="ECO:0000313" key="4">
    <source>
        <dbReference type="Proteomes" id="UP000184184"/>
    </source>
</evidence>
<dbReference type="Proteomes" id="UP000184184">
    <property type="component" value="Unassembled WGS sequence"/>
</dbReference>
<name>A0A1M7QQG0_9BACI</name>
<evidence type="ECO:0000313" key="3">
    <source>
        <dbReference type="EMBL" id="SHN33663.1"/>
    </source>
</evidence>
<feature type="domain" description="BanI/HgiCI N-terminal" evidence="1">
    <location>
        <begin position="20"/>
        <end position="175"/>
    </location>
</feature>
<keyword evidence="4" id="KW-1185">Reference proteome</keyword>
<gene>
    <name evidence="3" type="ORF">SAMN05216179_3453</name>
</gene>
<dbReference type="InterPro" id="IPR058974">
    <property type="entry name" value="RE_BanI/HgiCI_N"/>
</dbReference>